<evidence type="ECO:0000313" key="2">
    <source>
        <dbReference type="Proteomes" id="UP000305675"/>
    </source>
</evidence>
<dbReference type="RefSeq" id="WP_136864780.1">
    <property type="nucleotide sequence ID" value="NZ_SWCJ01000018.1"/>
</dbReference>
<organism evidence="1 2">
    <name type="scientific">Ferrimonas aestuarii</name>
    <dbReference type="NCBI Taxonomy" id="2569539"/>
    <lineage>
        <taxon>Bacteria</taxon>
        <taxon>Pseudomonadati</taxon>
        <taxon>Pseudomonadota</taxon>
        <taxon>Gammaproteobacteria</taxon>
        <taxon>Alteromonadales</taxon>
        <taxon>Ferrimonadaceae</taxon>
        <taxon>Ferrimonas</taxon>
    </lineage>
</organism>
<comment type="caution">
    <text evidence="1">The sequence shown here is derived from an EMBL/GenBank/DDBJ whole genome shotgun (WGS) entry which is preliminary data.</text>
</comment>
<name>A0A4U1BJI8_9GAMM</name>
<keyword evidence="2" id="KW-1185">Reference proteome</keyword>
<dbReference type="OrthoDB" id="5750169at2"/>
<evidence type="ECO:0000313" key="1">
    <source>
        <dbReference type="EMBL" id="TKB51691.1"/>
    </source>
</evidence>
<sequence>MKKRIFATAVAAVALGSWYLVSTPRSIESHIPDDSVMVMVQSTPVETESLLRLSFSGQSLTEQELAVLMDELASVDSTELKFLSELLLPMFDPMTDWGSLVETTGIAKHSTGAFYFIGASPVFRWSLDSKTNLLSALDRAENRAGMTHRDERIDGIEARVYDLKAKDGPTVELWFAVSDQELVVTLGAPILSTEQLKIALGSTLPAHSLADSQRLTQIKQRYGWQQGNVAYLEHQQLLTGLMTESGNSLAKHLNSWDEWRDNSGELKDPICYEELSGIVSNWPRTVSHYLYQGSELDVKVDTQIVLESKNQAILNALGQLRGFLAPYTRELAGSWMSLGVGINGEALVPSLVTLRDQWLEQPYECQWLGEWQDELKLMPPETLAMFSDATQGFKGVGAAIMGVDLAGLEYDEPATDFDGLVSISASNVPALLQLAANFMPSLANLQIPSDQTPMDLREFVPELAYQPMPIWVQRNDHHLVIYVGEKGEAAANTLLQQPMTTNGLMSLTLDYLALAKAVKQMGLEPELEQELRRSFSGHQKILMQVDVTEQGIEVSGSARR</sequence>
<gene>
    <name evidence="1" type="ORF">FCL42_17790</name>
</gene>
<dbReference type="EMBL" id="SWCJ01000018">
    <property type="protein sequence ID" value="TKB51691.1"/>
    <property type="molecule type" value="Genomic_DNA"/>
</dbReference>
<dbReference type="Proteomes" id="UP000305675">
    <property type="component" value="Unassembled WGS sequence"/>
</dbReference>
<evidence type="ECO:0008006" key="3">
    <source>
        <dbReference type="Google" id="ProtNLM"/>
    </source>
</evidence>
<dbReference type="AlphaFoldDB" id="A0A4U1BJI8"/>
<reference evidence="1 2" key="1">
    <citation type="submission" date="2019-04" db="EMBL/GenBank/DDBJ databases">
        <authorList>
            <person name="Hwang J.C."/>
        </authorList>
    </citation>
    <scope>NUCLEOTIDE SEQUENCE [LARGE SCALE GENOMIC DNA]</scope>
    <source>
        <strain evidence="1 2">IMCC35002</strain>
    </source>
</reference>
<protein>
    <recommendedName>
        <fullName evidence="3">DUF3352 domain-containing protein</fullName>
    </recommendedName>
</protein>
<proteinExistence type="predicted"/>
<accession>A0A4U1BJI8</accession>